<dbReference type="AlphaFoldDB" id="A0A418W3S1"/>
<evidence type="ECO:0000313" key="3">
    <source>
        <dbReference type="Proteomes" id="UP000283458"/>
    </source>
</evidence>
<name>A0A418W3S1_9PROT</name>
<evidence type="ECO:0000259" key="1">
    <source>
        <dbReference type="Pfam" id="PF01965"/>
    </source>
</evidence>
<dbReference type="PANTHER" id="PTHR43130:SF2">
    <property type="entry name" value="DJ-1_PFPI DOMAIN-CONTAINING PROTEIN"/>
    <property type="match status" value="1"/>
</dbReference>
<dbReference type="RefSeq" id="WP_119830312.1">
    <property type="nucleotide sequence ID" value="NZ_QYUL01000001.1"/>
</dbReference>
<dbReference type="PANTHER" id="PTHR43130">
    <property type="entry name" value="ARAC-FAMILY TRANSCRIPTIONAL REGULATOR"/>
    <property type="match status" value="1"/>
</dbReference>
<dbReference type="Proteomes" id="UP000283458">
    <property type="component" value="Unassembled WGS sequence"/>
</dbReference>
<proteinExistence type="predicted"/>
<dbReference type="EMBL" id="QYUL01000001">
    <property type="protein sequence ID" value="RJF84670.1"/>
    <property type="molecule type" value="Genomic_DNA"/>
</dbReference>
<reference evidence="2 3" key="1">
    <citation type="submission" date="2018-09" db="EMBL/GenBank/DDBJ databases">
        <authorList>
            <person name="Zhu H."/>
        </authorList>
    </citation>
    <scope>NUCLEOTIDE SEQUENCE [LARGE SCALE GENOMIC DNA]</scope>
    <source>
        <strain evidence="2 3">K2W22B-5</strain>
    </source>
</reference>
<comment type="caution">
    <text evidence="2">The sequence shown here is derived from an EMBL/GenBank/DDBJ whole genome shotgun (WGS) entry which is preliminary data.</text>
</comment>
<keyword evidence="3" id="KW-1185">Reference proteome</keyword>
<dbReference type="InterPro" id="IPR052158">
    <property type="entry name" value="INH-QAR"/>
</dbReference>
<dbReference type="GO" id="GO:0006355">
    <property type="term" value="P:regulation of DNA-templated transcription"/>
    <property type="evidence" value="ECO:0007669"/>
    <property type="project" value="TreeGrafter"/>
</dbReference>
<feature type="domain" description="DJ-1/PfpI" evidence="1">
    <location>
        <begin position="7"/>
        <end position="164"/>
    </location>
</feature>
<organism evidence="2 3">
    <name type="scientific">Azospirillum cavernae</name>
    <dbReference type="NCBI Taxonomy" id="2320860"/>
    <lineage>
        <taxon>Bacteria</taxon>
        <taxon>Pseudomonadati</taxon>
        <taxon>Pseudomonadota</taxon>
        <taxon>Alphaproteobacteria</taxon>
        <taxon>Rhodospirillales</taxon>
        <taxon>Azospirillaceae</taxon>
        <taxon>Azospirillum</taxon>
    </lineage>
</organism>
<dbReference type="Gene3D" id="3.40.50.880">
    <property type="match status" value="1"/>
</dbReference>
<dbReference type="CDD" id="cd03139">
    <property type="entry name" value="GATase1_PfpI_2"/>
    <property type="match status" value="1"/>
</dbReference>
<dbReference type="InterPro" id="IPR029062">
    <property type="entry name" value="Class_I_gatase-like"/>
</dbReference>
<dbReference type="OrthoDB" id="186587at2"/>
<dbReference type="SUPFAM" id="SSF52317">
    <property type="entry name" value="Class I glutamine amidotransferase-like"/>
    <property type="match status" value="1"/>
</dbReference>
<gene>
    <name evidence="2" type="ORF">D3877_09215</name>
</gene>
<sequence>MTLRFGILAFPAVQQLDLSGPYELFASAPDAEVHLLWKDCAPLRSATGLILTPTTRFADCPPLDVLCVPGGGGINALLEDAETLAFVREQATRARFVTSVCTGALVLGAAGLLIGKRATTHWNAVDFLARYGAIPTEGRVVQDGALITAGGVTAGIDFGLTVIAALLGQTEAETIQLCLEYAPAPPFQAGTPQEAPAPVLAAARQRLAPSRAAREAILASGRAPGVTA</sequence>
<dbReference type="Pfam" id="PF01965">
    <property type="entry name" value="DJ-1_PfpI"/>
    <property type="match status" value="1"/>
</dbReference>
<evidence type="ECO:0000313" key="2">
    <source>
        <dbReference type="EMBL" id="RJF84670.1"/>
    </source>
</evidence>
<accession>A0A418W3S1</accession>
<protein>
    <submittedName>
        <fullName evidence="2">DJ-1/PfpI family protein</fullName>
    </submittedName>
</protein>
<dbReference type="InterPro" id="IPR002818">
    <property type="entry name" value="DJ-1/PfpI"/>
</dbReference>